<dbReference type="AlphaFoldDB" id="A0AAW8W2P8"/>
<evidence type="ECO:0000313" key="3">
    <source>
        <dbReference type="EMBL" id="MDT7013497.1"/>
    </source>
</evidence>
<comment type="caution">
    <text evidence="3">The sequence shown here is derived from an EMBL/GenBank/DDBJ whole genome shotgun (WGS) entry which is preliminary data.</text>
</comment>
<gene>
    <name evidence="3" type="ORF">RI532_03535</name>
</gene>
<dbReference type="EC" id="3.1.-.-" evidence="3"/>
<evidence type="ECO:0000313" key="4">
    <source>
        <dbReference type="Proteomes" id="UP001254075"/>
    </source>
</evidence>
<comment type="similarity">
    <text evidence="1">Belongs to the PemK/MazF family.</text>
</comment>
<reference evidence="3" key="1">
    <citation type="submission" date="2023-08" db="EMBL/GenBank/DDBJ databases">
        <authorList>
            <person name="Page C.A."/>
            <person name="Perez-Diaz I.M."/>
        </authorList>
    </citation>
    <scope>NUCLEOTIDE SEQUENCE</scope>
    <source>
        <strain evidence="3">3.8.38</strain>
    </source>
</reference>
<dbReference type="EMBL" id="JAVLAM010000001">
    <property type="protein sequence ID" value="MDT7013497.1"/>
    <property type="molecule type" value="Genomic_DNA"/>
</dbReference>
<dbReference type="GO" id="GO:0016787">
    <property type="term" value="F:hydrolase activity"/>
    <property type="evidence" value="ECO:0007669"/>
    <property type="project" value="UniProtKB-KW"/>
</dbReference>
<dbReference type="Gene3D" id="2.30.30.110">
    <property type="match status" value="1"/>
</dbReference>
<name>A0AAW8W2P8_9LACO</name>
<keyword evidence="3" id="KW-0378">Hydrolase</keyword>
<evidence type="ECO:0000256" key="1">
    <source>
        <dbReference type="ARBA" id="ARBA00007521"/>
    </source>
</evidence>
<proteinExistence type="inferred from homology"/>
<keyword evidence="2" id="KW-1277">Toxin-antitoxin system</keyword>
<dbReference type="InterPro" id="IPR003477">
    <property type="entry name" value="PemK-like"/>
</dbReference>
<sequence>MSRRPVLALSNNLVAKTSGMTIVAPISSTQRRFPMYYPLGLANKVHGQVLLDQTRALDLRARKIRDSDIVDHLSKDELEAIVKLY</sequence>
<dbReference type="InterPro" id="IPR011067">
    <property type="entry name" value="Plasmid_toxin/cell-grow_inhib"/>
</dbReference>
<dbReference type="SUPFAM" id="SSF50118">
    <property type="entry name" value="Cell growth inhibitor/plasmid maintenance toxic component"/>
    <property type="match status" value="1"/>
</dbReference>
<dbReference type="Pfam" id="PF02452">
    <property type="entry name" value="PemK_toxin"/>
    <property type="match status" value="1"/>
</dbReference>
<dbReference type="Proteomes" id="UP001254075">
    <property type="component" value="Unassembled WGS sequence"/>
</dbReference>
<protein>
    <submittedName>
        <fullName evidence="3">Type II toxin-antitoxin system PemK/MazF family toxin</fullName>
        <ecNumber evidence="3">3.1.-.-</ecNumber>
    </submittedName>
</protein>
<dbReference type="RefSeq" id="WP_313844624.1">
    <property type="nucleotide sequence ID" value="NZ_JAVLAM010000001.1"/>
</dbReference>
<organism evidence="3 4">
    <name type="scientific">Levilactobacillus namurensis</name>
    <dbReference type="NCBI Taxonomy" id="380393"/>
    <lineage>
        <taxon>Bacteria</taxon>
        <taxon>Bacillati</taxon>
        <taxon>Bacillota</taxon>
        <taxon>Bacilli</taxon>
        <taxon>Lactobacillales</taxon>
        <taxon>Lactobacillaceae</taxon>
        <taxon>Levilactobacillus</taxon>
    </lineage>
</organism>
<accession>A0AAW8W2P8</accession>
<dbReference type="GO" id="GO:0003677">
    <property type="term" value="F:DNA binding"/>
    <property type="evidence" value="ECO:0007669"/>
    <property type="project" value="InterPro"/>
</dbReference>
<evidence type="ECO:0000256" key="2">
    <source>
        <dbReference type="ARBA" id="ARBA00022649"/>
    </source>
</evidence>